<evidence type="ECO:0000256" key="7">
    <source>
        <dbReference type="SAM" id="Coils"/>
    </source>
</evidence>
<feature type="domain" description="Vps53 C-terminal" evidence="10">
    <location>
        <begin position="592"/>
        <end position="675"/>
    </location>
</feature>
<feature type="domain" description="Vps53 N-terminal" evidence="9">
    <location>
        <begin position="50"/>
        <end position="417"/>
    </location>
</feature>
<gene>
    <name evidence="11" type="ORF">PBRASI_LOCUS1738</name>
</gene>
<evidence type="ECO:0000256" key="1">
    <source>
        <dbReference type="ARBA" id="ARBA00004150"/>
    </source>
</evidence>
<feature type="region of interest" description="Disordered" evidence="8">
    <location>
        <begin position="1"/>
        <end position="24"/>
    </location>
</feature>
<keyword evidence="5" id="KW-0333">Golgi apparatus</keyword>
<dbReference type="Proteomes" id="UP000789739">
    <property type="component" value="Unassembled WGS sequence"/>
</dbReference>
<dbReference type="GO" id="GO:0042147">
    <property type="term" value="P:retrograde transport, endosome to Golgi"/>
    <property type="evidence" value="ECO:0007669"/>
    <property type="project" value="InterPro"/>
</dbReference>
<evidence type="ECO:0000256" key="8">
    <source>
        <dbReference type="SAM" id="MobiDB-lite"/>
    </source>
</evidence>
<dbReference type="InterPro" id="IPR039766">
    <property type="entry name" value="Vps53"/>
</dbReference>
<protein>
    <submittedName>
        <fullName evidence="11">7130_t:CDS:1</fullName>
    </submittedName>
</protein>
<dbReference type="PANTHER" id="PTHR12820:SF0">
    <property type="entry name" value="VACUOLAR PROTEIN SORTING-ASSOCIATED PROTEIN 53 HOMOLOG"/>
    <property type="match status" value="1"/>
</dbReference>
<dbReference type="Gene3D" id="1.10.357.110">
    <property type="entry name" value="Vacuolar protein sorting-associated protein 53, C-terminus"/>
    <property type="match status" value="1"/>
</dbReference>
<dbReference type="PANTHER" id="PTHR12820">
    <property type="entry name" value="VACUOLAR SORTING PROTEIN 53"/>
    <property type="match status" value="1"/>
</dbReference>
<evidence type="ECO:0000256" key="5">
    <source>
        <dbReference type="ARBA" id="ARBA00023034"/>
    </source>
</evidence>
<keyword evidence="7" id="KW-0175">Coiled coil</keyword>
<evidence type="ECO:0000259" key="10">
    <source>
        <dbReference type="Pfam" id="PF16854"/>
    </source>
</evidence>
<name>A0A9N8Z8X8_9GLOM</name>
<dbReference type="GO" id="GO:0005829">
    <property type="term" value="C:cytosol"/>
    <property type="evidence" value="ECO:0007669"/>
    <property type="project" value="GOC"/>
</dbReference>
<comment type="subcellular location">
    <subcellularLocation>
        <location evidence="2">Endosome membrane</location>
        <topology evidence="2">Peripheral membrane protein</topology>
    </subcellularLocation>
    <subcellularLocation>
        <location evidence="1">Golgi apparatus</location>
        <location evidence="1">trans-Golgi network membrane</location>
        <topology evidence="1">Peripheral membrane protein</topology>
    </subcellularLocation>
</comment>
<accession>A0A9N8Z8X8</accession>
<sequence>MPDAAAESPTSTRGSIDPDEDQTNHIKLPADLEAAVIRILKTSDPLDSADFNPIKYINLLLPNEQSLSLIDVASQKLQQQMRLLENEIRELTRMQISVGEQGVEEVIQAKKAIEELFERIKQIKEKASQSEIMVQEITQDIKSLDYAKRHLTISITALKRLQMLVTAVGQLRIMAEMKQYRETAQLLQAVLQLITFFKSYKSIHQIADLINSVNAFQDGLRKQIFLDFESSFASDGSLTVQTAPLSDGCLVIDIMGANVRTQLINWYCEQQLREYKRLFRGNDEIASLENTPRRYAWLKRALKSYDEEHASIFPVRWRLSEELCSKFCEITREDFTKVLEKTVDLDVKTLLKNLQLTIEFEAQIEKRFSSMNDAESDEPGRFKFERSISCSFEPHLTIYIKAEDKLLSDMITSYLTEFIPGDDSTNSVLPSSKDLFYYYRETLANCAKLSTRKPFYDLCLIFGKWLKLEEKLIEKIYEGYKSKVSLEVERESFLTVISTALKILVKGVELSCEPALSSMSRIPWGTLDSVGDQSEYISQLQTILNQYMVLINENITSPRYFRSFCDKFVDSFFYQIINNLAKCKPISTYGAEQMLLDIQSLKTTLLTLPMMNSDSITQQPTTFVKLVNRGITKIESILKVVLSHDDPEAIVNNYILLIKDRNVNNFQKILELKGTKKNDQQAISDLFQKRVAQHNDLQDNSPVLSSMQLGSYITNSLANVTTLATGVTTDRRFITDRGGAAATKFKVLAGKVWGRKDGTGSAGGGESWKGGEGKTG</sequence>
<dbReference type="InterPro" id="IPR007234">
    <property type="entry name" value="Vps53_N"/>
</dbReference>
<dbReference type="GO" id="GO:0000938">
    <property type="term" value="C:GARP complex"/>
    <property type="evidence" value="ECO:0007669"/>
    <property type="project" value="InterPro"/>
</dbReference>
<dbReference type="Pfam" id="PF16854">
    <property type="entry name" value="VPS53_C"/>
    <property type="match status" value="1"/>
</dbReference>
<dbReference type="EMBL" id="CAJVPI010000120">
    <property type="protein sequence ID" value="CAG8484058.1"/>
    <property type="molecule type" value="Genomic_DNA"/>
</dbReference>
<comment type="caution">
    <text evidence="11">The sequence shown here is derived from an EMBL/GenBank/DDBJ whole genome shotgun (WGS) entry which is preliminary data.</text>
</comment>
<keyword evidence="12" id="KW-1185">Reference proteome</keyword>
<feature type="coiled-coil region" evidence="7">
    <location>
        <begin position="70"/>
        <end position="140"/>
    </location>
</feature>
<dbReference type="InterPro" id="IPR038260">
    <property type="entry name" value="Vps53_C_sf"/>
</dbReference>
<dbReference type="GO" id="GO:0010008">
    <property type="term" value="C:endosome membrane"/>
    <property type="evidence" value="ECO:0007669"/>
    <property type="project" value="UniProtKB-SubCell"/>
</dbReference>
<dbReference type="AlphaFoldDB" id="A0A9N8Z8X8"/>
<dbReference type="OrthoDB" id="10261632at2759"/>
<evidence type="ECO:0000259" key="9">
    <source>
        <dbReference type="Pfam" id="PF04100"/>
    </source>
</evidence>
<proteinExistence type="inferred from homology"/>
<reference evidence="11" key="1">
    <citation type="submission" date="2021-06" db="EMBL/GenBank/DDBJ databases">
        <authorList>
            <person name="Kallberg Y."/>
            <person name="Tangrot J."/>
            <person name="Rosling A."/>
        </authorList>
    </citation>
    <scope>NUCLEOTIDE SEQUENCE</scope>
    <source>
        <strain evidence="11">BR232B</strain>
    </source>
</reference>
<feature type="region of interest" description="Disordered" evidence="8">
    <location>
        <begin position="756"/>
        <end position="776"/>
    </location>
</feature>
<evidence type="ECO:0000313" key="11">
    <source>
        <dbReference type="EMBL" id="CAG8484058.1"/>
    </source>
</evidence>
<evidence type="ECO:0000256" key="3">
    <source>
        <dbReference type="ARBA" id="ARBA00008628"/>
    </source>
</evidence>
<keyword evidence="6" id="KW-0472">Membrane</keyword>
<evidence type="ECO:0000256" key="2">
    <source>
        <dbReference type="ARBA" id="ARBA00004481"/>
    </source>
</evidence>
<evidence type="ECO:0000256" key="6">
    <source>
        <dbReference type="ARBA" id="ARBA00023136"/>
    </source>
</evidence>
<evidence type="ECO:0000256" key="4">
    <source>
        <dbReference type="ARBA" id="ARBA00022753"/>
    </source>
</evidence>
<evidence type="ECO:0000313" key="12">
    <source>
        <dbReference type="Proteomes" id="UP000789739"/>
    </source>
</evidence>
<comment type="similarity">
    <text evidence="3">Belongs to the VPS53 family.</text>
</comment>
<dbReference type="Pfam" id="PF04100">
    <property type="entry name" value="Vps53_N"/>
    <property type="match status" value="1"/>
</dbReference>
<organism evidence="11 12">
    <name type="scientific">Paraglomus brasilianum</name>
    <dbReference type="NCBI Taxonomy" id="144538"/>
    <lineage>
        <taxon>Eukaryota</taxon>
        <taxon>Fungi</taxon>
        <taxon>Fungi incertae sedis</taxon>
        <taxon>Mucoromycota</taxon>
        <taxon>Glomeromycotina</taxon>
        <taxon>Glomeromycetes</taxon>
        <taxon>Paraglomerales</taxon>
        <taxon>Paraglomeraceae</taxon>
        <taxon>Paraglomus</taxon>
    </lineage>
</organism>
<keyword evidence="4" id="KW-0967">Endosome</keyword>
<dbReference type="InterPro" id="IPR031745">
    <property type="entry name" value="Vps53_C"/>
</dbReference>